<name>A0A9E7H0L5_9LILI</name>
<dbReference type="AlphaFoldDB" id="A0A9E7H0L5"/>
<sequence>MIHTALLRDAEMVELLLRISSGVRIPQQRHP</sequence>
<gene>
    <name evidence="1" type="ORF">MUK42_03480</name>
</gene>
<dbReference type="EMBL" id="CP097509">
    <property type="protein sequence ID" value="URE21489.1"/>
    <property type="molecule type" value="Genomic_DNA"/>
</dbReference>
<accession>A0A9E7H0L5</accession>
<organism evidence="1 2">
    <name type="scientific">Musa troglodytarum</name>
    <name type="common">fe'i banana</name>
    <dbReference type="NCBI Taxonomy" id="320322"/>
    <lineage>
        <taxon>Eukaryota</taxon>
        <taxon>Viridiplantae</taxon>
        <taxon>Streptophyta</taxon>
        <taxon>Embryophyta</taxon>
        <taxon>Tracheophyta</taxon>
        <taxon>Spermatophyta</taxon>
        <taxon>Magnoliopsida</taxon>
        <taxon>Liliopsida</taxon>
        <taxon>Zingiberales</taxon>
        <taxon>Musaceae</taxon>
        <taxon>Musa</taxon>
    </lineage>
</organism>
<evidence type="ECO:0000313" key="2">
    <source>
        <dbReference type="Proteomes" id="UP001055439"/>
    </source>
</evidence>
<protein>
    <submittedName>
        <fullName evidence="1">Uncharacterized protein</fullName>
    </submittedName>
</protein>
<proteinExistence type="predicted"/>
<reference evidence="1" key="1">
    <citation type="submission" date="2022-05" db="EMBL/GenBank/DDBJ databases">
        <title>The Musa troglodytarum L. genome provides insights into the mechanism of non-climacteric behaviour and enrichment of carotenoids.</title>
        <authorList>
            <person name="Wang J."/>
        </authorList>
    </citation>
    <scope>NUCLEOTIDE SEQUENCE</scope>
    <source>
        <tissue evidence="1">Leaf</tissue>
    </source>
</reference>
<dbReference type="Proteomes" id="UP001055439">
    <property type="component" value="Chromosome 7"/>
</dbReference>
<evidence type="ECO:0000313" key="1">
    <source>
        <dbReference type="EMBL" id="URE21489.1"/>
    </source>
</evidence>
<keyword evidence="2" id="KW-1185">Reference proteome</keyword>